<feature type="coiled-coil region" evidence="2">
    <location>
        <begin position="68"/>
        <end position="179"/>
    </location>
</feature>
<dbReference type="PANTHER" id="PTHR37813:SF1">
    <property type="entry name" value="FELS-2 PROPHAGE PROTEIN"/>
    <property type="match status" value="1"/>
</dbReference>
<evidence type="ECO:0000256" key="2">
    <source>
        <dbReference type="SAM" id="Coils"/>
    </source>
</evidence>
<dbReference type="InterPro" id="IPR016024">
    <property type="entry name" value="ARM-type_fold"/>
</dbReference>
<dbReference type="Proteomes" id="UP000409147">
    <property type="component" value="Unassembled WGS sequence"/>
</dbReference>
<feature type="domain" description="Phage tail tape measure protein" evidence="4">
    <location>
        <begin position="272"/>
        <end position="469"/>
    </location>
</feature>
<dbReference type="SUPFAM" id="SSF48371">
    <property type="entry name" value="ARM repeat"/>
    <property type="match status" value="1"/>
</dbReference>
<accession>A0A564TJF6</accession>
<evidence type="ECO:0000256" key="3">
    <source>
        <dbReference type="SAM" id="Phobius"/>
    </source>
</evidence>
<dbReference type="RefSeq" id="WP_207705703.1">
    <property type="nucleotide sequence ID" value="NZ_CABHNB010000022.1"/>
</dbReference>
<sequence>MAGASLRVGANTSEFTSQMKSMLTQMKLVTSEYKVEAAQAKALGSQTDLLKAKKTELTSKIKLQTDAIKLQQTNLTAQKQKLTELIEKEDKAKQKVAELTKAHEDSVKATGKDSEESQKLNAQLEEAKEAHAKATNAVKKQEDAIAKNTVKLNESKAALTEQNAALKNTEEELTNAEKKWTVFGQEIKTAGSNMDEAGNKTISLGDVIKANLISSAIINGVKELANGIKELAKGAISVGMDFESGMSQVAATMGMTTQEIAGGSEAYTKLENAAKEAGNTTQFSATQAAEALNYMALAGYDADKAVETLPTVLNLAAAGGMDLATASDMVTDSMSALGDKAGTTESFVDKMAKTSQKSNTSVQQLGEALLSVGGTAKSLAGGVTEANTVLGIFADSGTKGAEGGTALRNVILSLTAPTDTAKKKMKELGLEVFDANGNMRPLNETFQDLNGILGNMTQGEQTEVLNTIFNKVDLKSVNALLANSGERFNELSGYIENSTGAAEQMAATMNDNLQGKITILKSGLEGLGIAAYEKFETPLKNAVTNITNVIGDLQTDLTSGELSGALDKIATGFGNLVEKASEIIVAVLPKILEGLGWIADHGDTIASLLAAIGAGFAVFKVASIINGVVTAIQGLTAAEVALNAIQKLVNITMAANPMMLIITLVATLVAAIVGFVATNEDARAAVVNAWNIVKDTVGKVVGEIAKFFTETIPNALSKVVDFVKDNWQDILLFLANPFAGAAKLLYEHCETFRNIVDNIASFFRELPGKIWDAILGTVEKITTWGENVKTAATQAASNAITSVVTFFQELPGKIWDAILGAVTTVTTWGENMKAAVVQAATEFVTNAITFFQELPYKIGYVIGQAIGNVVQFGIDLVTWATTEIPNFINTVITFLVELPGKIWDAIVSAITNIQNWGQQIYTEATTYIQNTITSVVGFLVELPGKIWDAIVSAITNVQNWGQQVYTQATNYIQNTITTVVNFLSQLPGKIWNAIVSAITNMANWGQQMLSQASAAASNILSNVYSTLSQMPGRVWNAIQGAIQSVANWGSGLLQQGRNAASQLVSAVINGVASLPSQMANVGYNIVTGVWNGICNAAGWFRRQVQSFFSGIVDGVKNALGIHSPSRVFQDEVGKYMAQGAGVGFTNELGNVEEDIDKSLGTLTKKVAKITPVTEVKQSAKVVALNNRVDTTEFTDDSEKTVIVEITNITELDGKEIARKTTKRVVKNVTKDQKSKQKAKGAA</sequence>
<evidence type="ECO:0000313" key="6">
    <source>
        <dbReference type="Proteomes" id="UP000409147"/>
    </source>
</evidence>
<dbReference type="Pfam" id="PF10145">
    <property type="entry name" value="PhageMin_Tail"/>
    <property type="match status" value="1"/>
</dbReference>
<evidence type="ECO:0000256" key="1">
    <source>
        <dbReference type="ARBA" id="ARBA00022612"/>
    </source>
</evidence>
<dbReference type="PANTHER" id="PTHR37813">
    <property type="entry name" value="FELS-2 PROPHAGE PROTEIN"/>
    <property type="match status" value="1"/>
</dbReference>
<evidence type="ECO:0000259" key="4">
    <source>
        <dbReference type="Pfam" id="PF10145"/>
    </source>
</evidence>
<proteinExistence type="predicted"/>
<keyword evidence="3" id="KW-0812">Transmembrane</keyword>
<dbReference type="AlphaFoldDB" id="A0A564TJF6"/>
<evidence type="ECO:0000313" key="5">
    <source>
        <dbReference type="EMBL" id="VUX07422.1"/>
    </source>
</evidence>
<dbReference type="EMBL" id="CABHNB010000022">
    <property type="protein sequence ID" value="VUX07422.1"/>
    <property type="molecule type" value="Genomic_DNA"/>
</dbReference>
<keyword evidence="1" id="KW-1188">Viral release from host cell</keyword>
<keyword evidence="6" id="KW-1185">Reference proteome</keyword>
<reference evidence="5 6" key="1">
    <citation type="submission" date="2019-07" db="EMBL/GenBank/DDBJ databases">
        <authorList>
            <person name="Hibberd C M."/>
            <person name="Gehrig L. J."/>
            <person name="Chang H.-W."/>
            <person name="Venkatesh S."/>
        </authorList>
    </citation>
    <scope>NUCLEOTIDE SEQUENCE [LARGE SCALE GENOMIC DNA]</scope>
    <source>
        <strain evidence="5">Ruminococcus_obeum_SSTS_Bg7063</strain>
    </source>
</reference>
<keyword evidence="2" id="KW-0175">Coiled coil</keyword>
<keyword evidence="3" id="KW-0472">Membrane</keyword>
<dbReference type="NCBIfam" id="TIGR01760">
    <property type="entry name" value="tape_meas_TP901"/>
    <property type="match status" value="1"/>
</dbReference>
<keyword evidence="3" id="KW-1133">Transmembrane helix</keyword>
<dbReference type="InterPro" id="IPR010090">
    <property type="entry name" value="Phage_tape_meas"/>
</dbReference>
<feature type="transmembrane region" description="Helical" evidence="3">
    <location>
        <begin position="657"/>
        <end position="677"/>
    </location>
</feature>
<gene>
    <name evidence="5" type="ORF">ROSSTS7063_01718</name>
</gene>
<protein>
    <submittedName>
        <fullName evidence="5">Phage-related minor tail protein</fullName>
    </submittedName>
</protein>
<organism evidence="5 6">
    <name type="scientific">Blautia obeum</name>
    <dbReference type="NCBI Taxonomy" id="40520"/>
    <lineage>
        <taxon>Bacteria</taxon>
        <taxon>Bacillati</taxon>
        <taxon>Bacillota</taxon>
        <taxon>Clostridia</taxon>
        <taxon>Lachnospirales</taxon>
        <taxon>Lachnospiraceae</taxon>
        <taxon>Blautia</taxon>
    </lineage>
</organism>
<name>A0A564TJF6_9FIRM</name>